<feature type="repeat" description="WD" evidence="12">
    <location>
        <begin position="112"/>
        <end position="153"/>
    </location>
</feature>
<dbReference type="PROSITE" id="PS00678">
    <property type="entry name" value="WD_REPEATS_1"/>
    <property type="match status" value="2"/>
</dbReference>
<keyword evidence="2 11" id="KW-0963">Cytoplasm</keyword>
<comment type="subunit">
    <text evidence="11">Self-associates. Interacts with NDL1 and dynein.</text>
</comment>
<dbReference type="GO" id="GO:0005737">
    <property type="term" value="C:cytoplasm"/>
    <property type="evidence" value="ECO:0007669"/>
    <property type="project" value="UniProtKB-UniRule"/>
</dbReference>
<dbReference type="PANTHER" id="PTHR19848">
    <property type="entry name" value="WD40 REPEAT PROTEIN"/>
    <property type="match status" value="1"/>
</dbReference>
<reference evidence="14" key="2">
    <citation type="submission" date="2023-05" db="EMBL/GenBank/DDBJ databases">
        <authorList>
            <consortium name="Lawrence Berkeley National Laboratory"/>
            <person name="Steindorff A."/>
            <person name="Hensen N."/>
            <person name="Bonometti L."/>
            <person name="Westerberg I."/>
            <person name="Brannstrom I.O."/>
            <person name="Guillou S."/>
            <person name="Cros-Aarteil S."/>
            <person name="Calhoun S."/>
            <person name="Haridas S."/>
            <person name="Kuo A."/>
            <person name="Mondo S."/>
            <person name="Pangilinan J."/>
            <person name="Riley R."/>
            <person name="Labutti K."/>
            <person name="Andreopoulos B."/>
            <person name="Lipzen A."/>
            <person name="Chen C."/>
            <person name="Yanf M."/>
            <person name="Daum C."/>
            <person name="Ng V."/>
            <person name="Clum A."/>
            <person name="Ohm R."/>
            <person name="Martin F."/>
            <person name="Silar P."/>
            <person name="Natvig D."/>
            <person name="Lalanne C."/>
            <person name="Gautier V."/>
            <person name="Ament-Velasquez S.L."/>
            <person name="Kruys A."/>
            <person name="Hutchinson M.I."/>
            <person name="Powell A.J."/>
            <person name="Barry K."/>
            <person name="Miller A.N."/>
            <person name="Grigoriev I.V."/>
            <person name="Debuchy R."/>
            <person name="Gladieux P."/>
            <person name="Thoren M.H."/>
            <person name="Johannesson H."/>
        </authorList>
    </citation>
    <scope>NUCLEOTIDE SEQUENCE</scope>
    <source>
        <strain evidence="14">CBS 508.74</strain>
    </source>
</reference>
<dbReference type="PROSITE" id="PS50082">
    <property type="entry name" value="WD_REPEATS_2"/>
    <property type="match status" value="6"/>
</dbReference>
<dbReference type="GO" id="GO:0051012">
    <property type="term" value="P:microtubule sliding"/>
    <property type="evidence" value="ECO:0007669"/>
    <property type="project" value="UniProtKB-UniRule"/>
</dbReference>
<comment type="subcellular location">
    <subcellularLocation>
        <location evidence="11">Cytoplasm</location>
        <location evidence="11">Cytoskeleton</location>
    </subcellularLocation>
    <subcellularLocation>
        <location evidence="11">Cytoplasm</location>
        <location evidence="11">Cytoskeleton</location>
        <location evidence="11">Spindle pole</location>
    </subcellularLocation>
    <text evidence="11">Localizes to the plus ends of microtubules at the hyphal tip and the mitotic spindle poles.</text>
</comment>
<evidence type="ECO:0000256" key="10">
    <source>
        <dbReference type="ARBA" id="ARBA00023306"/>
    </source>
</evidence>
<evidence type="ECO:0000256" key="4">
    <source>
        <dbReference type="ARBA" id="ARBA00022618"/>
    </source>
</evidence>
<dbReference type="InterPro" id="IPR001680">
    <property type="entry name" value="WD40_rpt"/>
</dbReference>
<dbReference type="PANTHER" id="PTHR19848:SF8">
    <property type="entry name" value="F-BOX AND WD REPEAT DOMAIN CONTAINING 7"/>
    <property type="match status" value="1"/>
</dbReference>
<dbReference type="InterPro" id="IPR019775">
    <property type="entry name" value="WD40_repeat_CS"/>
</dbReference>
<keyword evidence="6" id="KW-0677">Repeat</keyword>
<dbReference type="PRINTS" id="PR00320">
    <property type="entry name" value="GPROTEINBRPT"/>
</dbReference>
<dbReference type="SUPFAM" id="SSF50978">
    <property type="entry name" value="WD40 repeat-like"/>
    <property type="match status" value="1"/>
</dbReference>
<feature type="domain" description="PAC1-like LisH-like dimerisation" evidence="13">
    <location>
        <begin position="7"/>
        <end position="42"/>
    </location>
</feature>
<evidence type="ECO:0000259" key="13">
    <source>
        <dbReference type="Pfam" id="PF24951"/>
    </source>
</evidence>
<dbReference type="GO" id="GO:0005874">
    <property type="term" value="C:microtubule"/>
    <property type="evidence" value="ECO:0007669"/>
    <property type="project" value="UniProtKB-KW"/>
</dbReference>
<dbReference type="PIRSF" id="PIRSF037647">
    <property type="entry name" value="Dynein_regulator_Lis1"/>
    <property type="match status" value="1"/>
</dbReference>
<dbReference type="PROSITE" id="PS50896">
    <property type="entry name" value="LISH"/>
    <property type="match status" value="1"/>
</dbReference>
<evidence type="ECO:0000256" key="9">
    <source>
        <dbReference type="ARBA" id="ARBA00023212"/>
    </source>
</evidence>
<keyword evidence="15" id="KW-1185">Reference proteome</keyword>
<evidence type="ECO:0000256" key="3">
    <source>
        <dbReference type="ARBA" id="ARBA00022574"/>
    </source>
</evidence>
<dbReference type="InterPro" id="IPR056795">
    <property type="entry name" value="PAC1-like_LisH-like_dom"/>
</dbReference>
<evidence type="ECO:0000256" key="8">
    <source>
        <dbReference type="ARBA" id="ARBA00023054"/>
    </source>
</evidence>
<dbReference type="GO" id="GO:0070840">
    <property type="term" value="F:dynein complex binding"/>
    <property type="evidence" value="ECO:0007669"/>
    <property type="project" value="UniProtKB-UniRule"/>
</dbReference>
<dbReference type="GO" id="GO:0007154">
    <property type="term" value="P:cell communication"/>
    <property type="evidence" value="ECO:0007669"/>
    <property type="project" value="UniProtKB-ARBA"/>
</dbReference>
<keyword evidence="8 11" id="KW-0175">Coiled coil</keyword>
<proteinExistence type="inferred from homology"/>
<keyword evidence="1 11" id="KW-0813">Transport</keyword>
<keyword evidence="5 11" id="KW-0493">Microtubule</keyword>
<reference evidence="14" key="1">
    <citation type="journal article" date="2023" name="Mol. Phylogenet. Evol.">
        <title>Genome-scale phylogeny and comparative genomics of the fungal order Sordariales.</title>
        <authorList>
            <person name="Hensen N."/>
            <person name="Bonometti L."/>
            <person name="Westerberg I."/>
            <person name="Brannstrom I.O."/>
            <person name="Guillou S."/>
            <person name="Cros-Aarteil S."/>
            <person name="Calhoun S."/>
            <person name="Haridas S."/>
            <person name="Kuo A."/>
            <person name="Mondo S."/>
            <person name="Pangilinan J."/>
            <person name="Riley R."/>
            <person name="LaButti K."/>
            <person name="Andreopoulos B."/>
            <person name="Lipzen A."/>
            <person name="Chen C."/>
            <person name="Yan M."/>
            <person name="Daum C."/>
            <person name="Ng V."/>
            <person name="Clum A."/>
            <person name="Steindorff A."/>
            <person name="Ohm R.A."/>
            <person name="Martin F."/>
            <person name="Silar P."/>
            <person name="Natvig D.O."/>
            <person name="Lalanne C."/>
            <person name="Gautier V."/>
            <person name="Ament-Velasquez S.L."/>
            <person name="Kruys A."/>
            <person name="Hutchinson M.I."/>
            <person name="Powell A.J."/>
            <person name="Barry K."/>
            <person name="Miller A.N."/>
            <person name="Grigoriev I.V."/>
            <person name="Debuchy R."/>
            <person name="Gladieux P."/>
            <person name="Hiltunen Thoren M."/>
            <person name="Johannesson H."/>
        </authorList>
    </citation>
    <scope>NUCLEOTIDE SEQUENCE</scope>
    <source>
        <strain evidence="14">CBS 508.74</strain>
    </source>
</reference>
<dbReference type="SUPFAM" id="SSF109925">
    <property type="entry name" value="Lissencephaly-1 protein (Lis-1, PAF-AH alpha) N-terminal domain"/>
    <property type="match status" value="1"/>
</dbReference>
<dbReference type="GO" id="GO:0051301">
    <property type="term" value="P:cell division"/>
    <property type="evidence" value="ECO:0007669"/>
    <property type="project" value="UniProtKB-KW"/>
</dbReference>
<keyword evidence="10 11" id="KW-0131">Cell cycle</keyword>
<dbReference type="InterPro" id="IPR015943">
    <property type="entry name" value="WD40/YVTN_repeat-like_dom_sf"/>
</dbReference>
<comment type="domain">
    <text evidence="11">Dimerization mediated by the LisH domain may be required to activate dynein.</text>
</comment>
<dbReference type="InterPro" id="IPR036322">
    <property type="entry name" value="WD40_repeat_dom_sf"/>
</dbReference>
<evidence type="ECO:0000256" key="2">
    <source>
        <dbReference type="ARBA" id="ARBA00022490"/>
    </source>
</evidence>
<dbReference type="InterPro" id="IPR037190">
    <property type="entry name" value="LIS1_N"/>
</dbReference>
<dbReference type="GO" id="GO:0000132">
    <property type="term" value="P:establishment of mitotic spindle orientation"/>
    <property type="evidence" value="ECO:0007669"/>
    <property type="project" value="UniProtKB-UniRule"/>
</dbReference>
<dbReference type="GO" id="GO:0023052">
    <property type="term" value="P:signaling"/>
    <property type="evidence" value="ECO:0007669"/>
    <property type="project" value="UniProtKB-ARBA"/>
</dbReference>
<dbReference type="Gene3D" id="2.130.10.10">
    <property type="entry name" value="YVTN repeat-like/Quinoprotein amine dehydrogenase"/>
    <property type="match status" value="1"/>
</dbReference>
<dbReference type="SMART" id="SM00320">
    <property type="entry name" value="WD40"/>
    <property type="match status" value="7"/>
</dbReference>
<gene>
    <name evidence="11" type="primary">PAC1</name>
    <name evidence="11" type="synonym">LIS1</name>
    <name evidence="14" type="ORF">N656DRAFT_707375</name>
</gene>
<sequence>MAQILTERQAEELHKSIIAYLASQSLSNSAATLKAELGLDQDAFDAEKSRKYEGLLAKKWTSVMRLQKKILDLENKNLALQTELESCTSTSLSRRNQDPVNWLPKAPPRYVLEGHRSPVACVAFHPVFSSLASGSEDYTIKIWDWELGELEHTIKGHTKAVLDLDFGGSRGNTLLASCSSDLTIKLWDPANGYKNTRTLPGHDHIVSSVRFIPPGPSGTGNLLVSASKDNTLKIWDVTTGFCVKTIEGHTDWPRAVCPSTDGRYLLSTGSDKTARLWDISAREPECKVVLVGHENFNTCCAFAPPASYPFLARLAGIEKVPAASNPAAFMATGSRDKQIRLWDERGNCIKVLPGHDNWVRGLVFHPGGKFLISVADDRTLRCWDLSQDARCVQVLSGVFEGFVTCIRWAPGVAKDGPANGVALTNGEEVTPKKKASDTNAAANLHIRCVVATGSVDGSEGKVRIFAN</sequence>
<dbReference type="EMBL" id="MU853339">
    <property type="protein sequence ID" value="KAK4113541.1"/>
    <property type="molecule type" value="Genomic_DNA"/>
</dbReference>
<dbReference type="FunFam" id="1.20.960.30:FF:000002">
    <property type="entry name" value="Platelet-activating factor acetylhydrolase ib"/>
    <property type="match status" value="1"/>
</dbReference>
<comment type="function">
    <text evidence="11">Positively regulates the activity of the minus-end directed microtubule motor protein dynein. May enhance dynein-mediated microtubule sliding by targeting dynein to the microtubule plus end. Required for nuclear migration during vegetative growth as well as development. Required for retrograde early endosome (EE) transport from the hyphal tip. Required for localization of dynein to the mitotic spindle poles. Recruits additional proteins to the dynein complex at SPBs.</text>
</comment>
<dbReference type="InterPro" id="IPR006594">
    <property type="entry name" value="LisH"/>
</dbReference>
<organism evidence="14 15">
    <name type="scientific">Canariomyces notabilis</name>
    <dbReference type="NCBI Taxonomy" id="2074819"/>
    <lineage>
        <taxon>Eukaryota</taxon>
        <taxon>Fungi</taxon>
        <taxon>Dikarya</taxon>
        <taxon>Ascomycota</taxon>
        <taxon>Pezizomycotina</taxon>
        <taxon>Sordariomycetes</taxon>
        <taxon>Sordariomycetidae</taxon>
        <taxon>Sordariales</taxon>
        <taxon>Chaetomiaceae</taxon>
        <taxon>Canariomyces</taxon>
    </lineage>
</organism>
<dbReference type="Proteomes" id="UP001302812">
    <property type="component" value="Unassembled WGS sequence"/>
</dbReference>
<evidence type="ECO:0000256" key="1">
    <source>
        <dbReference type="ARBA" id="ARBA00022448"/>
    </source>
</evidence>
<dbReference type="Pfam" id="PF24951">
    <property type="entry name" value="LisH_PAC1"/>
    <property type="match status" value="1"/>
</dbReference>
<feature type="repeat" description="WD" evidence="12">
    <location>
        <begin position="352"/>
        <end position="386"/>
    </location>
</feature>
<dbReference type="HAMAP" id="MF_03141">
    <property type="entry name" value="lis1"/>
    <property type="match status" value="1"/>
</dbReference>
<keyword evidence="4 11" id="KW-0132">Cell division</keyword>
<feature type="repeat" description="WD" evidence="12">
    <location>
        <begin position="199"/>
        <end position="245"/>
    </location>
</feature>
<evidence type="ECO:0000256" key="12">
    <source>
        <dbReference type="PROSITE-ProRule" id="PRU00221"/>
    </source>
</evidence>
<dbReference type="InterPro" id="IPR017252">
    <property type="entry name" value="Dynein_regulator_LIS1"/>
</dbReference>
<protein>
    <recommendedName>
        <fullName evidence="11">Nuclear distribution protein PAC1</fullName>
    </recommendedName>
    <alternativeName>
        <fullName evidence="11">Lissencephaly-1 homolog</fullName>
        <shortName evidence="11">LIS-1</shortName>
    </alternativeName>
    <alternativeName>
        <fullName evidence="11">nudF homolog</fullName>
    </alternativeName>
</protein>
<accession>A0AAN6YTE7</accession>
<feature type="repeat" description="WD" evidence="12">
    <location>
        <begin position="154"/>
        <end position="188"/>
    </location>
</feature>
<evidence type="ECO:0000256" key="7">
    <source>
        <dbReference type="ARBA" id="ARBA00022776"/>
    </source>
</evidence>
<dbReference type="CDD" id="cd00200">
    <property type="entry name" value="WD40"/>
    <property type="match status" value="1"/>
</dbReference>
<evidence type="ECO:0000313" key="15">
    <source>
        <dbReference type="Proteomes" id="UP001302812"/>
    </source>
</evidence>
<comment type="similarity">
    <text evidence="11">Belongs to the WD repeat LIS1/nudF family.</text>
</comment>
<keyword evidence="3 12" id="KW-0853">WD repeat</keyword>
<evidence type="ECO:0000313" key="14">
    <source>
        <dbReference type="EMBL" id="KAK4113541.1"/>
    </source>
</evidence>
<evidence type="ECO:0000256" key="6">
    <source>
        <dbReference type="ARBA" id="ARBA00022737"/>
    </source>
</evidence>
<feature type="repeat" description="WD" evidence="12">
    <location>
        <begin position="329"/>
        <end position="343"/>
    </location>
</feature>
<keyword evidence="7 11" id="KW-0498">Mitosis</keyword>
<dbReference type="PROSITE" id="PS50294">
    <property type="entry name" value="WD_REPEATS_REGION"/>
    <property type="match status" value="5"/>
</dbReference>
<dbReference type="InterPro" id="IPR020472">
    <property type="entry name" value="WD40_PAC1"/>
</dbReference>
<dbReference type="GO" id="GO:0000922">
    <property type="term" value="C:spindle pole"/>
    <property type="evidence" value="ECO:0007669"/>
    <property type="project" value="UniProtKB-SubCell"/>
</dbReference>
<dbReference type="GO" id="GO:0005875">
    <property type="term" value="C:microtubule associated complex"/>
    <property type="evidence" value="ECO:0007669"/>
    <property type="project" value="UniProtKB-UniRule"/>
</dbReference>
<keyword evidence="9 11" id="KW-0206">Cytoskeleton</keyword>
<evidence type="ECO:0000256" key="5">
    <source>
        <dbReference type="ARBA" id="ARBA00022701"/>
    </source>
</evidence>
<feature type="repeat" description="WD" evidence="12">
    <location>
        <begin position="246"/>
        <end position="280"/>
    </location>
</feature>
<dbReference type="Pfam" id="PF00400">
    <property type="entry name" value="WD40"/>
    <property type="match status" value="6"/>
</dbReference>
<evidence type="ECO:0000256" key="11">
    <source>
        <dbReference type="HAMAP-Rule" id="MF_03141"/>
    </source>
</evidence>
<comment type="caution">
    <text evidence="14">The sequence shown here is derived from an EMBL/GenBank/DDBJ whole genome shotgun (WGS) entry which is preliminary data.</text>
</comment>
<dbReference type="AlphaFoldDB" id="A0AAN6YTE7"/>
<dbReference type="FunFam" id="2.130.10.10:FF:000342">
    <property type="entry name" value="Nuclear distribution protein PAC1"/>
    <property type="match status" value="1"/>
</dbReference>
<dbReference type="Gene3D" id="1.20.960.30">
    <property type="match status" value="1"/>
</dbReference>
<name>A0AAN6YTE7_9PEZI</name>